<feature type="transmembrane region" description="Helical" evidence="1">
    <location>
        <begin position="55"/>
        <end position="76"/>
    </location>
</feature>
<reference evidence="3" key="1">
    <citation type="journal article" date="2019" name="Int. J. Syst. Evol. Microbiol.">
        <title>The Global Catalogue of Microorganisms (GCM) 10K type strain sequencing project: providing services to taxonomists for standard genome sequencing and annotation.</title>
        <authorList>
            <consortium name="The Broad Institute Genomics Platform"/>
            <consortium name="The Broad Institute Genome Sequencing Center for Infectious Disease"/>
            <person name="Wu L."/>
            <person name="Ma J."/>
        </authorList>
    </citation>
    <scope>NUCLEOTIDE SEQUENCE [LARGE SCALE GENOMIC DNA]</scope>
    <source>
        <strain evidence="3">JCM 18204</strain>
    </source>
</reference>
<name>A0ABP9B9X6_9GAMM</name>
<dbReference type="Proteomes" id="UP001499959">
    <property type="component" value="Unassembled WGS sequence"/>
</dbReference>
<feature type="transmembrane region" description="Helical" evidence="1">
    <location>
        <begin position="88"/>
        <end position="108"/>
    </location>
</feature>
<keyword evidence="3" id="KW-1185">Reference proteome</keyword>
<keyword evidence="1" id="KW-0472">Membrane</keyword>
<accession>A0ABP9B9X6</accession>
<evidence type="ECO:0000256" key="1">
    <source>
        <dbReference type="SAM" id="Phobius"/>
    </source>
</evidence>
<protein>
    <submittedName>
        <fullName evidence="2">Uncharacterized protein</fullName>
    </submittedName>
</protein>
<comment type="caution">
    <text evidence="2">The sequence shown here is derived from an EMBL/GenBank/DDBJ whole genome shotgun (WGS) entry which is preliminary data.</text>
</comment>
<evidence type="ECO:0000313" key="3">
    <source>
        <dbReference type="Proteomes" id="UP001499959"/>
    </source>
</evidence>
<gene>
    <name evidence="2" type="ORF">GCM10023307_16190</name>
</gene>
<feature type="transmembrane region" description="Helical" evidence="1">
    <location>
        <begin position="12"/>
        <end position="35"/>
    </location>
</feature>
<keyword evidence="1" id="KW-0812">Transmembrane</keyword>
<organism evidence="2 3">
    <name type="scientific">Lysobacter hankyongensis</name>
    <dbReference type="NCBI Taxonomy" id="1176535"/>
    <lineage>
        <taxon>Bacteria</taxon>
        <taxon>Pseudomonadati</taxon>
        <taxon>Pseudomonadota</taxon>
        <taxon>Gammaproteobacteria</taxon>
        <taxon>Lysobacterales</taxon>
        <taxon>Lysobacteraceae</taxon>
        <taxon>Lysobacter</taxon>
    </lineage>
</organism>
<evidence type="ECO:0000313" key="2">
    <source>
        <dbReference type="EMBL" id="GAA4791659.1"/>
    </source>
</evidence>
<feature type="transmembrane region" description="Helical" evidence="1">
    <location>
        <begin position="114"/>
        <end position="134"/>
    </location>
</feature>
<proteinExistence type="predicted"/>
<sequence length="143" mass="15029">MGATTMWRTVLGILLGVVTTMLVISLVETLGHAIYPPPDGLDPGNPEHVGHIIALAPTGALAMVVLAWCVGTFIGAWVGARIARHPRVAALVAAGVVMFGVIAMIKLVPDHPTWMAVLGLLLPLPLALIAAKLAQRREKTLPK</sequence>
<dbReference type="EMBL" id="BAABJE010000007">
    <property type="protein sequence ID" value="GAA4791659.1"/>
    <property type="molecule type" value="Genomic_DNA"/>
</dbReference>
<keyword evidence="1" id="KW-1133">Transmembrane helix</keyword>